<evidence type="ECO:0000259" key="6">
    <source>
        <dbReference type="Pfam" id="PF01694"/>
    </source>
</evidence>
<evidence type="ECO:0000256" key="1">
    <source>
        <dbReference type="ARBA" id="ARBA00004141"/>
    </source>
</evidence>
<feature type="transmembrane region" description="Helical" evidence="5">
    <location>
        <begin position="53"/>
        <end position="77"/>
    </location>
</feature>
<organism evidence="7 8">
    <name type="scientific">Candidatus Sungbacteria bacterium RIFCSPHIGHO2_01_FULL_47_32</name>
    <dbReference type="NCBI Taxonomy" id="1802264"/>
    <lineage>
        <taxon>Bacteria</taxon>
        <taxon>Candidatus Sungiibacteriota</taxon>
    </lineage>
</organism>
<sequence>MKLSYNSPIILTLALVSAVVLAFDSFLFTGLVANFFTTPTAFTPYSPTDYFRFVSYVFGHANWAHLSGNFLLILLVGPSVEERYGSGRLLFMILATTVASAAAMFFFFHYHALGASGIAFMLIILNSFTGKTSDAGKVLVPITFLLVFSLYFGSELMSSLQTDNTSHFGHLAGGAFGALFGFFMRPERGGLRHIGGSTRTLTNK</sequence>
<dbReference type="AlphaFoldDB" id="A0A1G2K659"/>
<evidence type="ECO:0000256" key="2">
    <source>
        <dbReference type="ARBA" id="ARBA00022692"/>
    </source>
</evidence>
<reference evidence="7 8" key="1">
    <citation type="journal article" date="2016" name="Nat. Commun.">
        <title>Thousands of microbial genomes shed light on interconnected biogeochemical processes in an aquifer system.</title>
        <authorList>
            <person name="Anantharaman K."/>
            <person name="Brown C.T."/>
            <person name="Hug L.A."/>
            <person name="Sharon I."/>
            <person name="Castelle C.J."/>
            <person name="Probst A.J."/>
            <person name="Thomas B.C."/>
            <person name="Singh A."/>
            <person name="Wilkins M.J."/>
            <person name="Karaoz U."/>
            <person name="Brodie E.L."/>
            <person name="Williams K.H."/>
            <person name="Hubbard S.S."/>
            <person name="Banfield J.F."/>
        </authorList>
    </citation>
    <scope>NUCLEOTIDE SEQUENCE [LARGE SCALE GENOMIC DNA]</scope>
</reference>
<feature type="transmembrane region" description="Helical" evidence="5">
    <location>
        <begin position="9"/>
        <end position="33"/>
    </location>
</feature>
<accession>A0A1G2K659</accession>
<evidence type="ECO:0000256" key="3">
    <source>
        <dbReference type="ARBA" id="ARBA00022989"/>
    </source>
</evidence>
<proteinExistence type="predicted"/>
<evidence type="ECO:0000313" key="7">
    <source>
        <dbReference type="EMBL" id="OGZ93970.1"/>
    </source>
</evidence>
<evidence type="ECO:0000256" key="4">
    <source>
        <dbReference type="ARBA" id="ARBA00023136"/>
    </source>
</evidence>
<dbReference type="InterPro" id="IPR035952">
    <property type="entry name" value="Rhomboid-like_sf"/>
</dbReference>
<comment type="caution">
    <text evidence="7">The sequence shown here is derived from an EMBL/GenBank/DDBJ whole genome shotgun (WGS) entry which is preliminary data.</text>
</comment>
<dbReference type="Proteomes" id="UP000177152">
    <property type="component" value="Unassembled WGS sequence"/>
</dbReference>
<dbReference type="InterPro" id="IPR022764">
    <property type="entry name" value="Peptidase_S54_rhomboid_dom"/>
</dbReference>
<dbReference type="GO" id="GO:0016020">
    <property type="term" value="C:membrane"/>
    <property type="evidence" value="ECO:0007669"/>
    <property type="project" value="UniProtKB-SubCell"/>
</dbReference>
<dbReference type="Pfam" id="PF01694">
    <property type="entry name" value="Rhomboid"/>
    <property type="match status" value="1"/>
</dbReference>
<feature type="transmembrane region" description="Helical" evidence="5">
    <location>
        <begin position="166"/>
        <end position="184"/>
    </location>
</feature>
<feature type="transmembrane region" description="Helical" evidence="5">
    <location>
        <begin position="89"/>
        <end position="107"/>
    </location>
</feature>
<dbReference type="GO" id="GO:0004252">
    <property type="term" value="F:serine-type endopeptidase activity"/>
    <property type="evidence" value="ECO:0007669"/>
    <property type="project" value="InterPro"/>
</dbReference>
<gene>
    <name evidence="7" type="ORF">A2633_00825</name>
</gene>
<dbReference type="EMBL" id="MHQC01000046">
    <property type="protein sequence ID" value="OGZ93970.1"/>
    <property type="molecule type" value="Genomic_DNA"/>
</dbReference>
<name>A0A1G2K659_9BACT</name>
<evidence type="ECO:0000256" key="5">
    <source>
        <dbReference type="SAM" id="Phobius"/>
    </source>
</evidence>
<comment type="subcellular location">
    <subcellularLocation>
        <location evidence="1">Membrane</location>
        <topology evidence="1">Multi-pass membrane protein</topology>
    </subcellularLocation>
</comment>
<keyword evidence="2 5" id="KW-0812">Transmembrane</keyword>
<feature type="transmembrane region" description="Helical" evidence="5">
    <location>
        <begin position="113"/>
        <end position="129"/>
    </location>
</feature>
<feature type="transmembrane region" description="Helical" evidence="5">
    <location>
        <begin position="136"/>
        <end position="154"/>
    </location>
</feature>
<dbReference type="SUPFAM" id="SSF144091">
    <property type="entry name" value="Rhomboid-like"/>
    <property type="match status" value="1"/>
</dbReference>
<keyword evidence="4 5" id="KW-0472">Membrane</keyword>
<evidence type="ECO:0000313" key="8">
    <source>
        <dbReference type="Proteomes" id="UP000177152"/>
    </source>
</evidence>
<keyword evidence="3 5" id="KW-1133">Transmembrane helix</keyword>
<dbReference type="PANTHER" id="PTHR43066">
    <property type="entry name" value="RHOMBOID-RELATED PROTEIN"/>
    <property type="match status" value="1"/>
</dbReference>
<feature type="domain" description="Peptidase S54 rhomboid" evidence="6">
    <location>
        <begin position="49"/>
        <end position="185"/>
    </location>
</feature>
<protein>
    <recommendedName>
        <fullName evidence="6">Peptidase S54 rhomboid domain-containing protein</fullName>
    </recommendedName>
</protein>
<dbReference type="Gene3D" id="1.20.1540.10">
    <property type="entry name" value="Rhomboid-like"/>
    <property type="match status" value="1"/>
</dbReference>